<protein>
    <submittedName>
        <fullName evidence="1">Uncharacterized protein</fullName>
    </submittedName>
</protein>
<dbReference type="KEGG" id="pman:OU5_4604"/>
<proteinExistence type="predicted"/>
<gene>
    <name evidence="1" type="ORF">OU5_4604</name>
</gene>
<dbReference type="EMBL" id="CP005960">
    <property type="protein sequence ID" value="AHZ71683.1"/>
    <property type="molecule type" value="Genomic_DNA"/>
</dbReference>
<accession>A0A024EH70</accession>
<dbReference type="HOGENOM" id="CLU_196062_0_0_6"/>
<evidence type="ECO:0000313" key="1">
    <source>
        <dbReference type="EMBL" id="AHZ71683.1"/>
    </source>
</evidence>
<dbReference type="OrthoDB" id="6992568at2"/>
<organism evidence="1 2">
    <name type="scientific">Pseudomonas mandelii JR-1</name>
    <dbReference type="NCBI Taxonomy" id="1147786"/>
    <lineage>
        <taxon>Bacteria</taxon>
        <taxon>Pseudomonadati</taxon>
        <taxon>Pseudomonadota</taxon>
        <taxon>Gammaproteobacteria</taxon>
        <taxon>Pseudomonadales</taxon>
        <taxon>Pseudomonadaceae</taxon>
        <taxon>Pseudomonas</taxon>
    </lineage>
</organism>
<sequence>MNTAMQNSPSRTETLKARKTHLSSLLKLMGSRWGKSTAIQSLTANAIKAELSLIDQQLKRRS</sequence>
<reference evidence="1 2" key="1">
    <citation type="journal article" date="2012" name="J. Bacteriol.">
        <title>Genome sequence of cold-adapted Pseudomonas mandelii strain JR-1.</title>
        <authorList>
            <person name="Jang S.H."/>
            <person name="Kim J."/>
            <person name="Kim J."/>
            <person name="Hong S."/>
            <person name="Lee C."/>
        </authorList>
    </citation>
    <scope>NUCLEOTIDE SEQUENCE [LARGE SCALE GENOMIC DNA]</scope>
    <source>
        <strain evidence="1 2">JR-1</strain>
    </source>
</reference>
<evidence type="ECO:0000313" key="2">
    <source>
        <dbReference type="Proteomes" id="UP000026913"/>
    </source>
</evidence>
<dbReference type="Proteomes" id="UP000026913">
    <property type="component" value="Chromosome"/>
</dbReference>
<name>A0A024EH70_9PSED</name>
<dbReference type="RefSeq" id="WP_010457957.1">
    <property type="nucleotide sequence ID" value="NZ_CP005960.1"/>
</dbReference>
<dbReference type="AlphaFoldDB" id="A0A024EH70"/>